<dbReference type="RefSeq" id="WP_169641955.1">
    <property type="nucleotide sequence ID" value="NZ_CP048788.1"/>
</dbReference>
<dbReference type="InterPro" id="IPR052200">
    <property type="entry name" value="Protoporphyrinogen_IX_DH"/>
</dbReference>
<dbReference type="InterPro" id="IPR026816">
    <property type="entry name" value="Flavodoxin_dom"/>
</dbReference>
<dbReference type="Pfam" id="PF12724">
    <property type="entry name" value="Flavodoxin_5"/>
    <property type="match status" value="1"/>
</dbReference>
<evidence type="ECO:0000313" key="3">
    <source>
        <dbReference type="Proteomes" id="UP000503308"/>
    </source>
</evidence>
<dbReference type="SUPFAM" id="SSF52218">
    <property type="entry name" value="Flavoproteins"/>
    <property type="match status" value="1"/>
</dbReference>
<dbReference type="AlphaFoldDB" id="A0A858T0K5"/>
<organism evidence="2 3">
    <name type="scientific">Roseobacter ponti</name>
    <dbReference type="NCBI Taxonomy" id="1891787"/>
    <lineage>
        <taxon>Bacteria</taxon>
        <taxon>Pseudomonadati</taxon>
        <taxon>Pseudomonadota</taxon>
        <taxon>Alphaproteobacteria</taxon>
        <taxon>Rhodobacterales</taxon>
        <taxon>Roseobacteraceae</taxon>
        <taxon>Roseobacter</taxon>
    </lineage>
</organism>
<dbReference type="GO" id="GO:0070819">
    <property type="term" value="F:menaquinone-dependent protoporphyrinogen oxidase activity"/>
    <property type="evidence" value="ECO:0007669"/>
    <property type="project" value="TreeGrafter"/>
</dbReference>
<dbReference type="Proteomes" id="UP000503308">
    <property type="component" value="Chromosome"/>
</dbReference>
<dbReference type="EMBL" id="CP048788">
    <property type="protein sequence ID" value="QJF52736.1"/>
    <property type="molecule type" value="Genomic_DNA"/>
</dbReference>
<gene>
    <name evidence="2" type="ORF">G3256_16930</name>
</gene>
<keyword evidence="3" id="KW-1185">Reference proteome</keyword>
<sequence>MKVHCIYATVEGQTGKIVNFIADRVRARGDEIALFDADEADTIAFDGVDAAILAASVHQRRHPRTFEAFLSAAGKELAGLDTMLISVSLSAAFPEGLEEAGEYVTEMKMRTGFEPDRELLVPGAVRNNHYDYFAMQVIRHVVLRDRPYDAGVADYEFTDWDVLAAAVDSFLS</sequence>
<dbReference type="PANTHER" id="PTHR38030">
    <property type="entry name" value="PROTOPORPHYRINOGEN IX DEHYDROGENASE [MENAQUINONE]"/>
    <property type="match status" value="1"/>
</dbReference>
<dbReference type="Gene3D" id="3.40.50.360">
    <property type="match status" value="1"/>
</dbReference>
<accession>A0A858T0K5</accession>
<dbReference type="GO" id="GO:0010181">
    <property type="term" value="F:FMN binding"/>
    <property type="evidence" value="ECO:0007669"/>
    <property type="project" value="TreeGrafter"/>
</dbReference>
<dbReference type="KEGG" id="rpon:G3256_16930"/>
<dbReference type="GO" id="GO:0006783">
    <property type="term" value="P:heme biosynthetic process"/>
    <property type="evidence" value="ECO:0007669"/>
    <property type="project" value="TreeGrafter"/>
</dbReference>
<evidence type="ECO:0000259" key="1">
    <source>
        <dbReference type="Pfam" id="PF12724"/>
    </source>
</evidence>
<evidence type="ECO:0000313" key="2">
    <source>
        <dbReference type="EMBL" id="QJF52736.1"/>
    </source>
</evidence>
<protein>
    <submittedName>
        <fullName evidence="2">Protoporphyrinogen oxidase</fullName>
    </submittedName>
</protein>
<proteinExistence type="predicted"/>
<dbReference type="PANTHER" id="PTHR38030:SF2">
    <property type="entry name" value="PROTOPORPHYRINOGEN IX DEHYDROGENASE [QUINONE]"/>
    <property type="match status" value="1"/>
</dbReference>
<reference evidence="2 3" key="1">
    <citation type="submission" date="2020-02" db="EMBL/GenBank/DDBJ databases">
        <title>Genome sequence of Roseobacter ponti.</title>
        <authorList>
            <person name="Hollensteiner J."/>
            <person name="Schneider D."/>
            <person name="Poehlein A."/>
            <person name="Daniel R."/>
        </authorList>
    </citation>
    <scope>NUCLEOTIDE SEQUENCE [LARGE SCALE GENOMIC DNA]</scope>
    <source>
        <strain evidence="2 3">DSM 106830</strain>
    </source>
</reference>
<dbReference type="InterPro" id="IPR029039">
    <property type="entry name" value="Flavoprotein-like_sf"/>
</dbReference>
<feature type="domain" description="Flavodoxin" evidence="1">
    <location>
        <begin position="6"/>
        <end position="142"/>
    </location>
</feature>
<name>A0A858T0K5_9RHOB</name>